<dbReference type="InterPro" id="IPR040720">
    <property type="entry name" value="GH81_C"/>
</dbReference>
<reference evidence="12" key="2">
    <citation type="submission" date="2024-10" db="UniProtKB">
        <authorList>
            <consortium name="EnsemblProtists"/>
        </authorList>
    </citation>
    <scope>IDENTIFICATION</scope>
</reference>
<dbReference type="Proteomes" id="UP000013827">
    <property type="component" value="Unassembled WGS sequence"/>
</dbReference>
<accession>A0A0D3IVG5</accession>
<keyword evidence="6" id="KW-0326">Glycosidase</keyword>
<organism evidence="12 13">
    <name type="scientific">Emiliania huxleyi (strain CCMP1516)</name>
    <dbReference type="NCBI Taxonomy" id="280463"/>
    <lineage>
        <taxon>Eukaryota</taxon>
        <taxon>Haptista</taxon>
        <taxon>Haptophyta</taxon>
        <taxon>Prymnesiophyceae</taxon>
        <taxon>Isochrysidales</taxon>
        <taxon>Noelaerhabdaceae</taxon>
        <taxon>Emiliania</taxon>
    </lineage>
</organism>
<dbReference type="Pfam" id="PF17652">
    <property type="entry name" value="Glyco_hydro81C"/>
    <property type="match status" value="1"/>
</dbReference>
<evidence type="ECO:0000256" key="9">
    <source>
        <dbReference type="SAM" id="MobiDB-lite"/>
    </source>
</evidence>
<dbReference type="GO" id="GO:0000272">
    <property type="term" value="P:polysaccharide catabolic process"/>
    <property type="evidence" value="ECO:0007669"/>
    <property type="project" value="UniProtKB-KW"/>
</dbReference>
<dbReference type="Gene3D" id="2.70.98.30">
    <property type="entry name" value="Golgi alpha-mannosidase II, domain 4"/>
    <property type="match status" value="1"/>
</dbReference>
<keyword evidence="4" id="KW-0378">Hydrolase</keyword>
<reference evidence="13" key="1">
    <citation type="journal article" date="2013" name="Nature">
        <title>Pan genome of the phytoplankton Emiliania underpins its global distribution.</title>
        <authorList>
            <person name="Read B.A."/>
            <person name="Kegel J."/>
            <person name="Klute M.J."/>
            <person name="Kuo A."/>
            <person name="Lefebvre S.C."/>
            <person name="Maumus F."/>
            <person name="Mayer C."/>
            <person name="Miller J."/>
            <person name="Monier A."/>
            <person name="Salamov A."/>
            <person name="Young J."/>
            <person name="Aguilar M."/>
            <person name="Claverie J.M."/>
            <person name="Frickenhaus S."/>
            <person name="Gonzalez K."/>
            <person name="Herman E.K."/>
            <person name="Lin Y.C."/>
            <person name="Napier J."/>
            <person name="Ogata H."/>
            <person name="Sarno A.F."/>
            <person name="Shmutz J."/>
            <person name="Schroeder D."/>
            <person name="de Vargas C."/>
            <person name="Verret F."/>
            <person name="von Dassow P."/>
            <person name="Valentin K."/>
            <person name="Van de Peer Y."/>
            <person name="Wheeler G."/>
            <person name="Dacks J.B."/>
            <person name="Delwiche C.F."/>
            <person name="Dyhrman S.T."/>
            <person name="Glockner G."/>
            <person name="John U."/>
            <person name="Richards T."/>
            <person name="Worden A.Z."/>
            <person name="Zhang X."/>
            <person name="Grigoriev I.V."/>
            <person name="Allen A.E."/>
            <person name="Bidle K."/>
            <person name="Borodovsky M."/>
            <person name="Bowler C."/>
            <person name="Brownlee C."/>
            <person name="Cock J.M."/>
            <person name="Elias M."/>
            <person name="Gladyshev V.N."/>
            <person name="Groth M."/>
            <person name="Guda C."/>
            <person name="Hadaegh A."/>
            <person name="Iglesias-Rodriguez M.D."/>
            <person name="Jenkins J."/>
            <person name="Jones B.M."/>
            <person name="Lawson T."/>
            <person name="Leese F."/>
            <person name="Lindquist E."/>
            <person name="Lobanov A."/>
            <person name="Lomsadze A."/>
            <person name="Malik S.B."/>
            <person name="Marsh M.E."/>
            <person name="Mackinder L."/>
            <person name="Mock T."/>
            <person name="Mueller-Roeber B."/>
            <person name="Pagarete A."/>
            <person name="Parker M."/>
            <person name="Probert I."/>
            <person name="Quesneville H."/>
            <person name="Raines C."/>
            <person name="Rensing S.A."/>
            <person name="Riano-Pachon D.M."/>
            <person name="Richier S."/>
            <person name="Rokitta S."/>
            <person name="Shiraiwa Y."/>
            <person name="Soanes D.M."/>
            <person name="van der Giezen M."/>
            <person name="Wahlund T.M."/>
            <person name="Williams B."/>
            <person name="Wilson W."/>
            <person name="Wolfe G."/>
            <person name="Wurch L.L."/>
        </authorList>
    </citation>
    <scope>NUCLEOTIDE SEQUENCE</scope>
</reference>
<dbReference type="GO" id="GO:0052861">
    <property type="term" value="F:endo-1,3(4)-beta-glucanase activity"/>
    <property type="evidence" value="ECO:0007669"/>
    <property type="project" value="InterPro"/>
</dbReference>
<evidence type="ECO:0000313" key="13">
    <source>
        <dbReference type="Proteomes" id="UP000013827"/>
    </source>
</evidence>
<feature type="transmembrane region" description="Helical" evidence="10">
    <location>
        <begin position="528"/>
        <end position="549"/>
    </location>
</feature>
<keyword evidence="5" id="KW-0119">Carbohydrate metabolism</keyword>
<dbReference type="KEGG" id="ehx:EMIHUDRAFT_245898"/>
<dbReference type="PaxDb" id="2903-EOD15250"/>
<dbReference type="EC" id="3.2.1.39" evidence="3"/>
<feature type="region of interest" description="Disordered" evidence="9">
    <location>
        <begin position="581"/>
        <end position="606"/>
    </location>
</feature>
<dbReference type="STRING" id="2903.R1DL80"/>
<evidence type="ECO:0000256" key="4">
    <source>
        <dbReference type="ARBA" id="ARBA00022801"/>
    </source>
</evidence>
<evidence type="ECO:0000256" key="7">
    <source>
        <dbReference type="ARBA" id="ARBA00023316"/>
    </source>
</evidence>
<keyword evidence="10" id="KW-0812">Transmembrane</keyword>
<comment type="catalytic activity">
    <reaction evidence="1">
        <text>Hydrolysis of (1-&gt;3)-beta-D-glucosidic linkages in (1-&gt;3)-beta-D-glucans.</text>
        <dbReference type="EC" id="3.2.1.39"/>
    </reaction>
</comment>
<comment type="similarity">
    <text evidence="2">Belongs to the glycosyl hydrolase 81 family.</text>
</comment>
<keyword evidence="10" id="KW-1133">Transmembrane helix</keyword>
<dbReference type="HOGENOM" id="CLU_015034_0_0_1"/>
<keyword evidence="13" id="KW-1185">Reference proteome</keyword>
<dbReference type="PROSITE" id="PS52008">
    <property type="entry name" value="GH81"/>
    <property type="match status" value="1"/>
</dbReference>
<evidence type="ECO:0000256" key="6">
    <source>
        <dbReference type="ARBA" id="ARBA00023295"/>
    </source>
</evidence>
<protein>
    <recommendedName>
        <fullName evidence="3">glucan endo-1,3-beta-D-glucosidase</fullName>
        <ecNumber evidence="3">3.2.1.39</ecNumber>
    </recommendedName>
</protein>
<evidence type="ECO:0000313" key="12">
    <source>
        <dbReference type="EnsemblProtists" id="EOD15250"/>
    </source>
</evidence>
<dbReference type="GeneID" id="17261394"/>
<keyword evidence="10" id="KW-0472">Membrane</keyword>
<keyword evidence="7" id="KW-0961">Cell wall biogenesis/degradation</keyword>
<dbReference type="InterPro" id="IPR005200">
    <property type="entry name" value="Endo-beta-glucanase"/>
</dbReference>
<proteinExistence type="inferred from homology"/>
<evidence type="ECO:0000259" key="11">
    <source>
        <dbReference type="Pfam" id="PF17652"/>
    </source>
</evidence>
<evidence type="ECO:0000256" key="10">
    <source>
        <dbReference type="SAM" id="Phobius"/>
    </source>
</evidence>
<dbReference type="PANTHER" id="PTHR31983:SF0">
    <property type="entry name" value="GLUCAN ENDO-1,3-BETA-D-GLUCOSIDASE 2"/>
    <property type="match status" value="1"/>
</dbReference>
<evidence type="ECO:0000256" key="5">
    <source>
        <dbReference type="ARBA" id="ARBA00023277"/>
    </source>
</evidence>
<evidence type="ECO:0000256" key="8">
    <source>
        <dbReference type="ARBA" id="ARBA00023326"/>
    </source>
</evidence>
<dbReference type="GO" id="GO:0071555">
    <property type="term" value="P:cell wall organization"/>
    <property type="evidence" value="ECO:0007669"/>
    <property type="project" value="UniProtKB-KW"/>
</dbReference>
<dbReference type="PANTHER" id="PTHR31983">
    <property type="entry name" value="ENDO-1,3(4)-BETA-GLUCANASE 1"/>
    <property type="match status" value="1"/>
</dbReference>
<name>A0A0D3IVG5_EMIH1</name>
<evidence type="ECO:0000256" key="2">
    <source>
        <dbReference type="ARBA" id="ARBA00010730"/>
    </source>
</evidence>
<dbReference type="RefSeq" id="XP_005767679.1">
    <property type="nucleotide sequence ID" value="XM_005767622.1"/>
</dbReference>
<evidence type="ECO:0000256" key="3">
    <source>
        <dbReference type="ARBA" id="ARBA00012780"/>
    </source>
</evidence>
<dbReference type="EnsemblProtists" id="EOD15250">
    <property type="protein sequence ID" value="EOD15250"/>
    <property type="gene ID" value="EMIHUDRAFT_245898"/>
</dbReference>
<keyword evidence="8" id="KW-0624">Polysaccharide degradation</keyword>
<dbReference type="AlphaFoldDB" id="A0A0D3IVG5"/>
<evidence type="ECO:0000256" key="1">
    <source>
        <dbReference type="ARBA" id="ARBA00000382"/>
    </source>
</evidence>
<dbReference type="GO" id="GO:0042973">
    <property type="term" value="F:glucan endo-1,3-beta-D-glucosidase activity"/>
    <property type="evidence" value="ECO:0007669"/>
    <property type="project" value="UniProtKB-EC"/>
</dbReference>
<feature type="domain" description="Glycosyl hydrolase family 81 C-terminal" evidence="11">
    <location>
        <begin position="188"/>
        <end position="498"/>
    </location>
</feature>
<dbReference type="eggNOG" id="KOG2254">
    <property type="taxonomic scope" value="Eukaryota"/>
</dbReference>
<sequence>MLPFVVEVRRGGLWASLPREPESPEVAVVGVLSRERGVRLGCAGRAASSYRIVAWDALSVSVEWRAEGGEGGGGEAALYRAPLVRGMPYATVSYGSGACRAPLVEFLHGSILSLNGQAAAAGRLEASGTRFEVRLDTGVRSEGEGALLMMALPHQLAGLAAAAEKGGWAGELLPELAQWSAKGTSLGVANSYGTGKEVGALGRLALIADELGEADAAATVRGRLAAALDAWLDCDGGKAPCRFSYDRSWGGVVPTEALADPAASFGVGWHNDKHFHYGYFLYAAAALGRANTTWLAARTPALLTLVADVASPSASDRRFPPLRHFDAFCGHSWALGLFASSAGRNQESVSEALNAWHGIALLGLALRNERLVSLGRLLAAVETQAAAVYYHAGASPVAWGSASFVPRVYPPRWPRDGVVGNLWGLKAEASTWFGREDYFIFGIQVIPLTPQASEPLLDQKWVAASRASWETSMRRLPAKDETWRAFLVAMLAKLEAQARVEGEERLEAALPAAVRVFGTFTEDEVLEAAATAGGALLVSAVVVGMWLWAAGRQRARLGPLASRAGRDVDFAAWLALGGPTGNELAATPPTRGSARRSGSRGSRAAQSSCCNSASVHGASLHGAFERSLASDAASAQLVQHFKVTPTSGSASAAQRYQQLEIGTDSAPSSPH</sequence>